<feature type="transmembrane region" description="Helical" evidence="7">
    <location>
        <begin position="238"/>
        <end position="259"/>
    </location>
</feature>
<keyword evidence="4 7" id="KW-0812">Transmembrane</keyword>
<dbReference type="Proteomes" id="UP001596105">
    <property type="component" value="Unassembled WGS sequence"/>
</dbReference>
<name>A0ABW0M340_9BACL</name>
<dbReference type="InterPro" id="IPR000515">
    <property type="entry name" value="MetI-like"/>
</dbReference>
<evidence type="ECO:0000256" key="5">
    <source>
        <dbReference type="ARBA" id="ARBA00022989"/>
    </source>
</evidence>
<evidence type="ECO:0000256" key="7">
    <source>
        <dbReference type="RuleBase" id="RU363032"/>
    </source>
</evidence>
<evidence type="ECO:0000256" key="4">
    <source>
        <dbReference type="ARBA" id="ARBA00022692"/>
    </source>
</evidence>
<feature type="domain" description="ABC transmembrane type-1" evidence="8">
    <location>
        <begin position="70"/>
        <end position="259"/>
    </location>
</feature>
<dbReference type="RefSeq" id="WP_209745877.1">
    <property type="nucleotide sequence ID" value="NZ_JBHSMH010000101.1"/>
</dbReference>
<evidence type="ECO:0000256" key="1">
    <source>
        <dbReference type="ARBA" id="ARBA00004651"/>
    </source>
</evidence>
<feature type="transmembrane region" description="Helical" evidence="7">
    <location>
        <begin position="70"/>
        <end position="93"/>
    </location>
</feature>
<evidence type="ECO:0000256" key="3">
    <source>
        <dbReference type="ARBA" id="ARBA00022475"/>
    </source>
</evidence>
<feature type="transmembrane region" description="Helical" evidence="7">
    <location>
        <begin position="12"/>
        <end position="35"/>
    </location>
</feature>
<feature type="transmembrane region" description="Helical" evidence="7">
    <location>
        <begin position="180"/>
        <end position="205"/>
    </location>
</feature>
<comment type="subcellular location">
    <subcellularLocation>
        <location evidence="1 7">Cell membrane</location>
        <topology evidence="1 7">Multi-pass membrane protein</topology>
    </subcellularLocation>
</comment>
<organism evidence="9 10">
    <name type="scientific">Cohnella suwonensis</name>
    <dbReference type="NCBI Taxonomy" id="696072"/>
    <lineage>
        <taxon>Bacteria</taxon>
        <taxon>Bacillati</taxon>
        <taxon>Bacillota</taxon>
        <taxon>Bacilli</taxon>
        <taxon>Bacillales</taxon>
        <taxon>Paenibacillaceae</taxon>
        <taxon>Cohnella</taxon>
    </lineage>
</organism>
<dbReference type="EMBL" id="JBHSMH010000101">
    <property type="protein sequence ID" value="MFC5471552.1"/>
    <property type="molecule type" value="Genomic_DNA"/>
</dbReference>
<feature type="transmembrane region" description="Helical" evidence="7">
    <location>
        <begin position="105"/>
        <end position="128"/>
    </location>
</feature>
<comment type="similarity">
    <text evidence="7">Belongs to the binding-protein-dependent transport system permease family.</text>
</comment>
<dbReference type="SUPFAM" id="SSF161098">
    <property type="entry name" value="MetI-like"/>
    <property type="match status" value="1"/>
</dbReference>
<dbReference type="InterPro" id="IPR035906">
    <property type="entry name" value="MetI-like_sf"/>
</dbReference>
<evidence type="ECO:0000256" key="2">
    <source>
        <dbReference type="ARBA" id="ARBA00022448"/>
    </source>
</evidence>
<dbReference type="CDD" id="cd06261">
    <property type="entry name" value="TM_PBP2"/>
    <property type="match status" value="1"/>
</dbReference>
<evidence type="ECO:0000313" key="9">
    <source>
        <dbReference type="EMBL" id="MFC5471552.1"/>
    </source>
</evidence>
<dbReference type="PANTHER" id="PTHR43744:SF12">
    <property type="entry name" value="ABC TRANSPORTER PERMEASE PROTEIN MG189-RELATED"/>
    <property type="match status" value="1"/>
</dbReference>
<keyword evidence="5 7" id="KW-1133">Transmembrane helix</keyword>
<sequence length="274" mass="30425">MMPARRAKLLIVEILLLLMAAVVIVPFAMIALNALKDAGDAGKFHITLPRTWEWGNFATVFENAKIASGYANSAIISVGALLLTNLFASLAAFSIQRNDTRMNRLLYYLFIVGLVMPVSIVPTIRLLMNLSVHNTYQGMIFYYAAVLLPFTLFLMTGYLKSVPRELDESGVIDGCGPIRLFVSIIFPLMQPVLVTASLLTVVSVWNDFMGPFYLLTDGGKWTVTVSVYHYVGKYSSDWNLIFADIIVVIMPILLLYFLLQEFIVEGMTAGAMKG</sequence>
<dbReference type="PANTHER" id="PTHR43744">
    <property type="entry name" value="ABC TRANSPORTER PERMEASE PROTEIN MG189-RELATED-RELATED"/>
    <property type="match status" value="1"/>
</dbReference>
<dbReference type="Pfam" id="PF00528">
    <property type="entry name" value="BPD_transp_1"/>
    <property type="match status" value="1"/>
</dbReference>
<comment type="caution">
    <text evidence="9">The sequence shown here is derived from an EMBL/GenBank/DDBJ whole genome shotgun (WGS) entry which is preliminary data.</text>
</comment>
<evidence type="ECO:0000313" key="10">
    <source>
        <dbReference type="Proteomes" id="UP001596105"/>
    </source>
</evidence>
<keyword evidence="3" id="KW-1003">Cell membrane</keyword>
<keyword evidence="10" id="KW-1185">Reference proteome</keyword>
<reference evidence="10" key="1">
    <citation type="journal article" date="2019" name="Int. J. Syst. Evol. Microbiol.">
        <title>The Global Catalogue of Microorganisms (GCM) 10K type strain sequencing project: providing services to taxonomists for standard genome sequencing and annotation.</title>
        <authorList>
            <consortium name="The Broad Institute Genomics Platform"/>
            <consortium name="The Broad Institute Genome Sequencing Center for Infectious Disease"/>
            <person name="Wu L."/>
            <person name="Ma J."/>
        </authorList>
    </citation>
    <scope>NUCLEOTIDE SEQUENCE [LARGE SCALE GENOMIC DNA]</scope>
    <source>
        <strain evidence="10">CCUG 57113</strain>
    </source>
</reference>
<keyword evidence="2 7" id="KW-0813">Transport</keyword>
<proteinExistence type="inferred from homology"/>
<keyword evidence="6 7" id="KW-0472">Membrane</keyword>
<accession>A0ABW0M340</accession>
<feature type="transmembrane region" description="Helical" evidence="7">
    <location>
        <begin position="140"/>
        <end position="159"/>
    </location>
</feature>
<evidence type="ECO:0000259" key="8">
    <source>
        <dbReference type="PROSITE" id="PS50928"/>
    </source>
</evidence>
<evidence type="ECO:0000256" key="6">
    <source>
        <dbReference type="ARBA" id="ARBA00023136"/>
    </source>
</evidence>
<gene>
    <name evidence="9" type="ORF">ACFPPD_23020</name>
</gene>
<dbReference type="PROSITE" id="PS50928">
    <property type="entry name" value="ABC_TM1"/>
    <property type="match status" value="1"/>
</dbReference>
<protein>
    <submittedName>
        <fullName evidence="9">Carbohydrate ABC transporter permease</fullName>
    </submittedName>
</protein>
<dbReference type="Gene3D" id="1.10.3720.10">
    <property type="entry name" value="MetI-like"/>
    <property type="match status" value="1"/>
</dbReference>